<evidence type="ECO:0000313" key="1">
    <source>
        <dbReference type="EMBL" id="KAG2601060.1"/>
    </source>
</evidence>
<keyword evidence="2" id="KW-1185">Reference proteome</keyword>
<protein>
    <submittedName>
        <fullName evidence="1">Uncharacterized protein</fullName>
    </submittedName>
</protein>
<dbReference type="Proteomes" id="UP000823388">
    <property type="component" value="Chromosome 5K"/>
</dbReference>
<gene>
    <name evidence="1" type="ORF">PVAP13_5KG566907</name>
</gene>
<dbReference type="EMBL" id="CM029045">
    <property type="protein sequence ID" value="KAG2601060.1"/>
    <property type="molecule type" value="Genomic_DNA"/>
</dbReference>
<comment type="caution">
    <text evidence="1">The sequence shown here is derived from an EMBL/GenBank/DDBJ whole genome shotgun (WGS) entry which is preliminary data.</text>
</comment>
<evidence type="ECO:0000313" key="2">
    <source>
        <dbReference type="Proteomes" id="UP000823388"/>
    </source>
</evidence>
<feature type="non-terminal residue" evidence="1">
    <location>
        <position position="1"/>
    </location>
</feature>
<accession>A0A8T0SQT9</accession>
<feature type="non-terminal residue" evidence="1">
    <location>
        <position position="86"/>
    </location>
</feature>
<name>A0A8T0SQT9_PANVG</name>
<organism evidence="1 2">
    <name type="scientific">Panicum virgatum</name>
    <name type="common">Blackwell switchgrass</name>
    <dbReference type="NCBI Taxonomy" id="38727"/>
    <lineage>
        <taxon>Eukaryota</taxon>
        <taxon>Viridiplantae</taxon>
        <taxon>Streptophyta</taxon>
        <taxon>Embryophyta</taxon>
        <taxon>Tracheophyta</taxon>
        <taxon>Spermatophyta</taxon>
        <taxon>Magnoliopsida</taxon>
        <taxon>Liliopsida</taxon>
        <taxon>Poales</taxon>
        <taxon>Poaceae</taxon>
        <taxon>PACMAD clade</taxon>
        <taxon>Panicoideae</taxon>
        <taxon>Panicodae</taxon>
        <taxon>Paniceae</taxon>
        <taxon>Panicinae</taxon>
        <taxon>Panicum</taxon>
        <taxon>Panicum sect. Hiantes</taxon>
    </lineage>
</organism>
<dbReference type="AlphaFoldDB" id="A0A8T0SQT9"/>
<proteinExistence type="predicted"/>
<reference evidence="1" key="1">
    <citation type="submission" date="2020-05" db="EMBL/GenBank/DDBJ databases">
        <title>WGS assembly of Panicum virgatum.</title>
        <authorList>
            <person name="Lovell J.T."/>
            <person name="Jenkins J."/>
            <person name="Shu S."/>
            <person name="Juenger T.E."/>
            <person name="Schmutz J."/>
        </authorList>
    </citation>
    <scope>NUCLEOTIDE SEQUENCE</scope>
    <source>
        <strain evidence="1">AP13</strain>
    </source>
</reference>
<sequence>EVKVGGQFLTSATSISPFQHETNTLHTYWTKIKNFILFLPFVLENPKVGDQMDHISDWANVSSFKEISERNWTLEFSGQSALTDTT</sequence>